<dbReference type="Ensembl" id="ENSCCNT00000010324.1">
    <property type="protein sequence ID" value="ENSCCNP00000007810.1"/>
    <property type="gene ID" value="ENSCCNG00000008232.1"/>
</dbReference>
<dbReference type="PANTHER" id="PTHR36463">
    <property type="entry name" value="KERATINOCYTE DIFFERENTIATION-ASSOCIATED PROTEIN"/>
    <property type="match status" value="1"/>
</dbReference>
<proteinExistence type="predicted"/>
<feature type="chain" id="PRO_5034852988" description="Keratinocyte differentiation-associated protein" evidence="1">
    <location>
        <begin position="22"/>
        <end position="100"/>
    </location>
</feature>
<sequence length="100" mass="11027">MKIPVLPAVVLLSLALHSVQGAALGSPKVSEETTIGNYEEGSEAFNTQFLNLDKLQSVFKGDEFLNWHAITEAFKKAFPFFNWDAFPKLKGLRSATPDAQ</sequence>
<dbReference type="AlphaFoldDB" id="A0A8C0WB89"/>
<dbReference type="Pfam" id="PF15200">
    <property type="entry name" value="KRTDAP"/>
    <property type="match status" value="1"/>
</dbReference>
<evidence type="ECO:0008006" key="3">
    <source>
        <dbReference type="Google" id="ProtNLM"/>
    </source>
</evidence>
<keyword evidence="1" id="KW-0732">Signal</keyword>
<evidence type="ECO:0000313" key="2">
    <source>
        <dbReference type="Ensembl" id="ENSCCNP00000007810.1"/>
    </source>
</evidence>
<organism evidence="2">
    <name type="scientific">Castor canadensis</name>
    <name type="common">American beaver</name>
    <dbReference type="NCBI Taxonomy" id="51338"/>
    <lineage>
        <taxon>Eukaryota</taxon>
        <taxon>Metazoa</taxon>
        <taxon>Chordata</taxon>
        <taxon>Craniata</taxon>
        <taxon>Vertebrata</taxon>
        <taxon>Euteleostomi</taxon>
        <taxon>Mammalia</taxon>
        <taxon>Eutheria</taxon>
        <taxon>Euarchontoglires</taxon>
        <taxon>Glires</taxon>
        <taxon>Rodentia</taxon>
        <taxon>Castorimorpha</taxon>
        <taxon>Castoridae</taxon>
        <taxon>Castor</taxon>
    </lineage>
</organism>
<dbReference type="GO" id="GO:0008544">
    <property type="term" value="P:epidermis development"/>
    <property type="evidence" value="ECO:0007669"/>
    <property type="project" value="TreeGrafter"/>
</dbReference>
<evidence type="ECO:0000256" key="1">
    <source>
        <dbReference type="SAM" id="SignalP"/>
    </source>
</evidence>
<feature type="signal peptide" evidence="1">
    <location>
        <begin position="1"/>
        <end position="21"/>
    </location>
</feature>
<accession>A0A8C0WB89</accession>
<reference evidence="2" key="1">
    <citation type="submission" date="2023-09" db="UniProtKB">
        <authorList>
            <consortium name="Ensembl"/>
        </authorList>
    </citation>
    <scope>IDENTIFICATION</scope>
</reference>
<dbReference type="GO" id="GO:0005615">
    <property type="term" value="C:extracellular space"/>
    <property type="evidence" value="ECO:0007669"/>
    <property type="project" value="TreeGrafter"/>
</dbReference>
<dbReference type="PANTHER" id="PTHR36463:SF1">
    <property type="entry name" value="KERATINOCYTE DIFFERENTIATION-ASSOCIATED PROTEIN"/>
    <property type="match status" value="1"/>
</dbReference>
<dbReference type="InterPro" id="IPR028196">
    <property type="entry name" value="KRTDAP"/>
</dbReference>
<protein>
    <recommendedName>
        <fullName evidence="3">Keratinocyte differentiation-associated protein</fullName>
    </recommendedName>
</protein>
<name>A0A8C0WB89_CASCN</name>